<keyword evidence="4" id="KW-1185">Reference proteome</keyword>
<evidence type="ECO:0000313" key="4">
    <source>
        <dbReference type="Proteomes" id="UP000566071"/>
    </source>
</evidence>
<organism evidence="3 4">
    <name type="scientific">Mucilaginibacter humi</name>
    <dbReference type="NCBI Taxonomy" id="2732510"/>
    <lineage>
        <taxon>Bacteria</taxon>
        <taxon>Pseudomonadati</taxon>
        <taxon>Bacteroidota</taxon>
        <taxon>Sphingobacteriia</taxon>
        <taxon>Sphingobacteriales</taxon>
        <taxon>Sphingobacteriaceae</taxon>
        <taxon>Mucilaginibacter</taxon>
    </lineage>
</organism>
<dbReference type="PANTHER" id="PTHR22935">
    <property type="entry name" value="PENICILLIN-BINDING PROTEIN"/>
    <property type="match status" value="1"/>
</dbReference>
<evidence type="ECO:0000256" key="1">
    <source>
        <dbReference type="ARBA" id="ARBA00038473"/>
    </source>
</evidence>
<dbReference type="Gene3D" id="3.40.710.10">
    <property type="entry name" value="DD-peptidase/beta-lactamase superfamily"/>
    <property type="match status" value="1"/>
</dbReference>
<dbReference type="InterPro" id="IPR001466">
    <property type="entry name" value="Beta-lactam-related"/>
</dbReference>
<evidence type="ECO:0000259" key="2">
    <source>
        <dbReference type="Pfam" id="PF00144"/>
    </source>
</evidence>
<dbReference type="EMBL" id="JABFCR010000021">
    <property type="protein sequence ID" value="NNU33805.1"/>
    <property type="molecule type" value="Genomic_DNA"/>
</dbReference>
<gene>
    <name evidence="3" type="ORF">HK413_06005</name>
</gene>
<feature type="domain" description="Beta-lactamase-related" evidence="2">
    <location>
        <begin position="2"/>
        <end position="138"/>
    </location>
</feature>
<comment type="similarity">
    <text evidence="1">Belongs to the beta-lactamase family.</text>
</comment>
<dbReference type="Proteomes" id="UP000566071">
    <property type="component" value="Unassembled WGS sequence"/>
</dbReference>
<dbReference type="Pfam" id="PF00144">
    <property type="entry name" value="Beta-lactamase"/>
    <property type="match status" value="1"/>
</dbReference>
<protein>
    <submittedName>
        <fullName evidence="3">Serine hydrolase</fullName>
    </submittedName>
</protein>
<reference evidence="3 4" key="1">
    <citation type="submission" date="2020-05" db="EMBL/GenBank/DDBJ databases">
        <authorList>
            <person name="Khan S.A."/>
            <person name="Jeon C.O."/>
            <person name="Chun B.H."/>
        </authorList>
    </citation>
    <scope>NUCLEOTIDE SEQUENCE [LARGE SCALE GENOMIC DNA]</scope>
    <source>
        <strain evidence="3 4">S1162</strain>
    </source>
</reference>
<evidence type="ECO:0000313" key="3">
    <source>
        <dbReference type="EMBL" id="NNU33805.1"/>
    </source>
</evidence>
<keyword evidence="3" id="KW-0378">Hydrolase</keyword>
<sequence>MFKPLAMNSSTFIDDYGTVIKNRAASYGKNQGAFQNAVQNVYTLGDGGLFTNIEDMAKWVMNFYQPKAGTLKDVALMTTPGKLNDGKEITYAMGINSAQDRGHIRLVHNGGLAGYRTIIAVYPELKTGFLIFGNDGDAEVYNKINQLAELFVPDSSVKKNTTAMVEDAPVMVIRDATELTQWAGNYVASNGYKIAVTYKAKKLYINGNAELVAEAPGLFHMAARSSVKYRFTTDPKTKTAWAGLSSPVLATPIKMARVKEVHLSRSLLAGYTGTYFSDELESSFKIELKENELWISNKNHDPVKVALLGPDNLFPGYDFLSHLIIRRNTKNKITGFELSSGDTSGLLFRKL</sequence>
<dbReference type="GO" id="GO:0016787">
    <property type="term" value="F:hydrolase activity"/>
    <property type="evidence" value="ECO:0007669"/>
    <property type="project" value="UniProtKB-KW"/>
</dbReference>
<accession>A0ABX1W110</accession>
<dbReference type="PANTHER" id="PTHR22935:SF95">
    <property type="entry name" value="BETA-LACTAMASE-LIKE 1-RELATED"/>
    <property type="match status" value="1"/>
</dbReference>
<dbReference type="InterPro" id="IPR012338">
    <property type="entry name" value="Beta-lactam/transpept-like"/>
</dbReference>
<comment type="caution">
    <text evidence="3">The sequence shown here is derived from an EMBL/GenBank/DDBJ whole genome shotgun (WGS) entry which is preliminary data.</text>
</comment>
<dbReference type="InterPro" id="IPR051478">
    <property type="entry name" value="Beta-lactamase-like_AB/R"/>
</dbReference>
<dbReference type="SUPFAM" id="SSF56601">
    <property type="entry name" value="beta-lactamase/transpeptidase-like"/>
    <property type="match status" value="1"/>
</dbReference>
<name>A0ABX1W110_9SPHI</name>
<proteinExistence type="inferred from homology"/>